<evidence type="ECO:0000313" key="1">
    <source>
        <dbReference type="EMBL" id="GGL72143.1"/>
    </source>
</evidence>
<sequence>MPREYRMLSAEPADLTRVLDAAREVDPGLRPRLLFGGWAVQLLDDEDIAVLTIEASRRLDDVGQAEQLLESDSEQDLLDHPPDGPLWWTEASAPWGPYGEPGARLARRIAASISARFIAEEG</sequence>
<protein>
    <submittedName>
        <fullName evidence="1">Uncharacterized protein</fullName>
    </submittedName>
</protein>
<proteinExistence type="predicted"/>
<dbReference type="RefSeq" id="WP_188896474.1">
    <property type="nucleotide sequence ID" value="NZ_BMMZ01000008.1"/>
</dbReference>
<keyword evidence="2" id="KW-1185">Reference proteome</keyword>
<organism evidence="1 2">
    <name type="scientific">Microlunatus endophyticus</name>
    <dbReference type="NCBI Taxonomy" id="1716077"/>
    <lineage>
        <taxon>Bacteria</taxon>
        <taxon>Bacillati</taxon>
        <taxon>Actinomycetota</taxon>
        <taxon>Actinomycetes</taxon>
        <taxon>Propionibacteriales</taxon>
        <taxon>Propionibacteriaceae</taxon>
        <taxon>Microlunatus</taxon>
    </lineage>
</organism>
<gene>
    <name evidence="1" type="ORF">GCM10011575_33180</name>
</gene>
<comment type="caution">
    <text evidence="1">The sequence shown here is derived from an EMBL/GenBank/DDBJ whole genome shotgun (WGS) entry which is preliminary data.</text>
</comment>
<name>A0A917W5U1_9ACTN</name>
<dbReference type="EMBL" id="BMMZ01000008">
    <property type="protein sequence ID" value="GGL72143.1"/>
    <property type="molecule type" value="Genomic_DNA"/>
</dbReference>
<accession>A0A917W5U1</accession>
<dbReference type="AlphaFoldDB" id="A0A917W5U1"/>
<reference evidence="1" key="1">
    <citation type="journal article" date="2014" name="Int. J. Syst. Evol. Microbiol.">
        <title>Complete genome sequence of Corynebacterium casei LMG S-19264T (=DSM 44701T), isolated from a smear-ripened cheese.</title>
        <authorList>
            <consortium name="US DOE Joint Genome Institute (JGI-PGF)"/>
            <person name="Walter F."/>
            <person name="Albersmeier A."/>
            <person name="Kalinowski J."/>
            <person name="Ruckert C."/>
        </authorList>
    </citation>
    <scope>NUCLEOTIDE SEQUENCE</scope>
    <source>
        <strain evidence="1">CGMCC 4.7306</strain>
    </source>
</reference>
<evidence type="ECO:0000313" key="2">
    <source>
        <dbReference type="Proteomes" id="UP000613840"/>
    </source>
</evidence>
<dbReference type="Proteomes" id="UP000613840">
    <property type="component" value="Unassembled WGS sequence"/>
</dbReference>
<reference evidence="1" key="2">
    <citation type="submission" date="2020-09" db="EMBL/GenBank/DDBJ databases">
        <authorList>
            <person name="Sun Q."/>
            <person name="Zhou Y."/>
        </authorList>
    </citation>
    <scope>NUCLEOTIDE SEQUENCE</scope>
    <source>
        <strain evidence="1">CGMCC 4.7306</strain>
    </source>
</reference>